<dbReference type="AlphaFoldDB" id="A0A3B0ZN53"/>
<dbReference type="InterPro" id="IPR054246">
    <property type="entry name" value="DUF6973"/>
</dbReference>
<sequence>MATSVYNQYKNLTPQEQQYIRLHPHHVFAIKESKEIAFAETRKRFGQNGRNDRSDAFRHCFWSAMLARDLGYQNALQFTNAHESDPRNPPQEKAMDLHNNSVGLSIGRVGGHNNQLSSRCMAALLNRQLKVIK</sequence>
<reference evidence="2" key="1">
    <citation type="submission" date="2018-06" db="EMBL/GenBank/DDBJ databases">
        <authorList>
            <person name="Zhirakovskaya E."/>
        </authorList>
    </citation>
    <scope>NUCLEOTIDE SEQUENCE</scope>
</reference>
<evidence type="ECO:0000313" key="2">
    <source>
        <dbReference type="EMBL" id="VAW87559.1"/>
    </source>
</evidence>
<dbReference type="Pfam" id="PF22322">
    <property type="entry name" value="DUF6973"/>
    <property type="match status" value="1"/>
</dbReference>
<accession>A0A3B0ZN53</accession>
<feature type="domain" description="DUF6973" evidence="1">
    <location>
        <begin position="21"/>
        <end position="113"/>
    </location>
</feature>
<protein>
    <recommendedName>
        <fullName evidence="1">DUF6973 domain-containing protein</fullName>
    </recommendedName>
</protein>
<dbReference type="EMBL" id="UOFP01000189">
    <property type="protein sequence ID" value="VAW87559.1"/>
    <property type="molecule type" value="Genomic_DNA"/>
</dbReference>
<gene>
    <name evidence="2" type="ORF">MNBD_GAMMA18-2198</name>
</gene>
<proteinExistence type="predicted"/>
<evidence type="ECO:0000259" key="1">
    <source>
        <dbReference type="Pfam" id="PF22322"/>
    </source>
</evidence>
<organism evidence="2">
    <name type="scientific">hydrothermal vent metagenome</name>
    <dbReference type="NCBI Taxonomy" id="652676"/>
    <lineage>
        <taxon>unclassified sequences</taxon>
        <taxon>metagenomes</taxon>
        <taxon>ecological metagenomes</taxon>
    </lineage>
</organism>
<name>A0A3B0ZN53_9ZZZZ</name>